<proteinExistence type="predicted"/>
<protein>
    <submittedName>
        <fullName evidence="1">Uncharacterized protein</fullName>
    </submittedName>
</protein>
<reference evidence="1 2" key="1">
    <citation type="submission" date="2019-03" db="EMBL/GenBank/DDBJ databases">
        <title>Burkholderia cepacia outbreak.</title>
        <authorList>
            <person name="Farzana R."/>
            <person name="Walsh T.R."/>
        </authorList>
    </citation>
    <scope>NUCLEOTIDE SEQUENCE [LARGE SCALE GENOMIC DNA]</scope>
    <source>
        <strain evidence="2">d13</strain>
    </source>
</reference>
<dbReference type="AlphaFoldDB" id="A0AAX2RN18"/>
<organism evidence="1 2">
    <name type="scientific">Burkholderia cepacia</name>
    <name type="common">Pseudomonas cepacia</name>
    <dbReference type="NCBI Taxonomy" id="292"/>
    <lineage>
        <taxon>Bacteria</taxon>
        <taxon>Pseudomonadati</taxon>
        <taxon>Pseudomonadota</taxon>
        <taxon>Betaproteobacteria</taxon>
        <taxon>Burkholderiales</taxon>
        <taxon>Burkholderiaceae</taxon>
        <taxon>Burkholderia</taxon>
        <taxon>Burkholderia cepacia complex</taxon>
    </lineage>
</organism>
<dbReference type="Proteomes" id="UP000298234">
    <property type="component" value="Unassembled WGS sequence"/>
</dbReference>
<accession>A0AAX2RN18</accession>
<name>A0AAX2RN18_BURCE</name>
<sequence length="175" mass="18640">MKNEQDEILKADPNLRAKPYDMASADTSPEAIAALRFGIPVSNADLVAVDAIVSNPSVDTKGRWGGCATLGPVEYTLWAVDGTGGDCGAIQKFSLAEVLEAGLRVKITGLSDTDKEMVIADCVADVLANLGILERDYKDLSAYFANHQGCEVGSAPAASEERRIEMVEFRADTTN</sequence>
<evidence type="ECO:0000313" key="2">
    <source>
        <dbReference type="Proteomes" id="UP000298234"/>
    </source>
</evidence>
<gene>
    <name evidence="1" type="ORF">E3D37_16425</name>
</gene>
<dbReference type="RefSeq" id="WP_134256321.1">
    <property type="nucleotide sequence ID" value="NZ_SNSG01000013.1"/>
</dbReference>
<dbReference type="EMBL" id="SNSQ01000016">
    <property type="protein sequence ID" value="TEU47589.1"/>
    <property type="molecule type" value="Genomic_DNA"/>
</dbReference>
<comment type="caution">
    <text evidence="1">The sequence shown here is derived from an EMBL/GenBank/DDBJ whole genome shotgun (WGS) entry which is preliminary data.</text>
</comment>
<evidence type="ECO:0000313" key="1">
    <source>
        <dbReference type="EMBL" id="TEU47589.1"/>
    </source>
</evidence>